<dbReference type="STRING" id="97359.A0A550CIX4"/>
<feature type="compositionally biased region" description="Low complexity" evidence="8">
    <location>
        <begin position="1"/>
        <end position="13"/>
    </location>
</feature>
<protein>
    <recommendedName>
        <fullName evidence="3">Polynucleotide 5'-hydroxyl-kinase GRC3</fullName>
    </recommendedName>
    <alternativeName>
        <fullName evidence="2">Polynucleotide 5'-hydroxyl-kinase grc3</fullName>
    </alternativeName>
</protein>
<dbReference type="Pfam" id="PF16575">
    <property type="entry name" value="CLP1_P"/>
    <property type="match status" value="1"/>
</dbReference>
<accession>A0A550CIX4</accession>
<feature type="compositionally biased region" description="Low complexity" evidence="8">
    <location>
        <begin position="81"/>
        <end position="91"/>
    </location>
</feature>
<gene>
    <name evidence="10" type="ORF">BD626DRAFT_567603</name>
</gene>
<dbReference type="Proteomes" id="UP000320762">
    <property type="component" value="Unassembled WGS sequence"/>
</dbReference>
<evidence type="ECO:0000313" key="11">
    <source>
        <dbReference type="Proteomes" id="UP000320762"/>
    </source>
</evidence>
<feature type="compositionally biased region" description="Acidic residues" evidence="8">
    <location>
        <begin position="107"/>
        <end position="117"/>
    </location>
</feature>
<feature type="region of interest" description="Disordered" evidence="8">
    <location>
        <begin position="1"/>
        <end position="133"/>
    </location>
</feature>
<dbReference type="InterPro" id="IPR032319">
    <property type="entry name" value="CLP1_P"/>
</dbReference>
<feature type="compositionally biased region" description="Polar residues" evidence="8">
    <location>
        <begin position="17"/>
        <end position="26"/>
    </location>
</feature>
<feature type="domain" description="Clp1 P-loop" evidence="9">
    <location>
        <begin position="346"/>
        <end position="551"/>
    </location>
</feature>
<dbReference type="Gene3D" id="3.40.50.300">
    <property type="entry name" value="P-loop containing nucleotide triphosphate hydrolases"/>
    <property type="match status" value="1"/>
</dbReference>
<dbReference type="GO" id="GO:0000448">
    <property type="term" value="P:cleavage in ITS2 between 5.8S rRNA and LSU-rRNA of tricistronic rRNA transcript (SSU-rRNA, 5.8S rRNA, LSU-rRNA)"/>
    <property type="evidence" value="ECO:0007669"/>
    <property type="project" value="TreeGrafter"/>
</dbReference>
<evidence type="ECO:0000256" key="6">
    <source>
        <dbReference type="ARBA" id="ARBA00022777"/>
    </source>
</evidence>
<keyword evidence="5" id="KW-0547">Nucleotide-binding</keyword>
<dbReference type="InterPro" id="IPR045116">
    <property type="entry name" value="Clp1/Grc3"/>
</dbReference>
<evidence type="ECO:0000256" key="3">
    <source>
        <dbReference type="ARBA" id="ARBA00019824"/>
    </source>
</evidence>
<comment type="caution">
    <text evidence="10">The sequence shown here is derived from an EMBL/GenBank/DDBJ whole genome shotgun (WGS) entry which is preliminary data.</text>
</comment>
<evidence type="ECO:0000313" key="10">
    <source>
        <dbReference type="EMBL" id="TRM64729.1"/>
    </source>
</evidence>
<dbReference type="PANTHER" id="PTHR12755:SF3">
    <property type="entry name" value="POLYNUCLEOTIDE 5'-HYDROXYL-KINASE NOL9"/>
    <property type="match status" value="1"/>
</dbReference>
<proteinExistence type="inferred from homology"/>
<keyword evidence="6" id="KW-0418">Kinase</keyword>
<evidence type="ECO:0000256" key="5">
    <source>
        <dbReference type="ARBA" id="ARBA00022741"/>
    </source>
</evidence>
<evidence type="ECO:0000256" key="1">
    <source>
        <dbReference type="ARBA" id="ARBA00011003"/>
    </source>
</evidence>
<keyword evidence="7" id="KW-0067">ATP-binding</keyword>
<dbReference type="EMBL" id="VDMD01000006">
    <property type="protein sequence ID" value="TRM64729.1"/>
    <property type="molecule type" value="Genomic_DNA"/>
</dbReference>
<dbReference type="GO" id="GO:0051731">
    <property type="term" value="F:polynucleotide 5'-hydroxyl-kinase activity"/>
    <property type="evidence" value="ECO:0007669"/>
    <property type="project" value="InterPro"/>
</dbReference>
<evidence type="ECO:0000256" key="8">
    <source>
        <dbReference type="SAM" id="MobiDB-lite"/>
    </source>
</evidence>
<dbReference type="GO" id="GO:0005634">
    <property type="term" value="C:nucleus"/>
    <property type="evidence" value="ECO:0007669"/>
    <property type="project" value="TreeGrafter"/>
</dbReference>
<dbReference type="GO" id="GO:0005524">
    <property type="term" value="F:ATP binding"/>
    <property type="evidence" value="ECO:0007669"/>
    <property type="project" value="UniProtKB-KW"/>
</dbReference>
<sequence>MLSAFAARKAALAQDNKGGTSKTTGIKQDGVEKAKATLFSKIQEKAPKPASSNGAAPRSAKRPSSRVVEFATPRKKKRSSRPSGAAAGSPADVFGQQDDMIIVSPDSDSEDDSEAPDPEVIANVSPDDAPLVPRAWSPSAPAVEDGMPIPAATLPPEILCTYEPVLDQNIFLVEPEELTIGGFVSSGGSCALLVLDEGATACFVGNYYLSIIRGAITMAGTHLRASIHAHRVFAPTSSPLPVIAAVASDGPTMPVPSRLQGILAGDSCVILLQSLTTGVEGLQRICQRFDGMFSPRGPSRLVPGFRDLHVIHEPSRDLEVLSLPPTWSSAMDGVLAANSTVTLVKGPKKCGKSTTVRTLMNKHLEKHRRVAVLECDLGQSEFTPAGMVALNVISRPLFGPPFTHPTIPYRAHFIGETTAKSSPSHYLVAIEALMETYRLDIRMPALEDEDEDEDDERISDHIPLIVNTMGWTKGLGADLLRRLEDLIQPTHILEFQTATSDADWPRATASPPPPDRLYTSKTYQLQPVPSLTADSFTAADHRALSILSYFHAEFPDVAREDESAAFKQRTALTWHTARPLVAQLPYEVECAQAVDAVVLIGAGAEDVIQSEATCVLNGALVGLVSCETGVLDVVAGDDALASTDPTDISYFPCNTPPPPATSHCVGLALVRAVSPGTPRVLQVLTPVSGAQLADARVLVKGSMELPIWGMLDWTDEERVAGIEKDKVPYLQWGKGDGIGAERRRVRRNLMRKAQS</sequence>
<dbReference type="OrthoDB" id="2405412at2759"/>
<keyword evidence="11" id="KW-1185">Reference proteome</keyword>
<dbReference type="InterPro" id="IPR027417">
    <property type="entry name" value="P-loop_NTPase"/>
</dbReference>
<evidence type="ECO:0000259" key="9">
    <source>
        <dbReference type="Pfam" id="PF16575"/>
    </source>
</evidence>
<dbReference type="AlphaFoldDB" id="A0A550CIX4"/>
<evidence type="ECO:0000256" key="2">
    <source>
        <dbReference type="ARBA" id="ARBA00018706"/>
    </source>
</evidence>
<evidence type="ECO:0000256" key="7">
    <source>
        <dbReference type="ARBA" id="ARBA00022840"/>
    </source>
</evidence>
<reference evidence="10 11" key="1">
    <citation type="journal article" date="2019" name="New Phytol.">
        <title>Comparative genomics reveals unique wood-decay strategies and fruiting body development in the Schizophyllaceae.</title>
        <authorList>
            <person name="Almasi E."/>
            <person name="Sahu N."/>
            <person name="Krizsan K."/>
            <person name="Balint B."/>
            <person name="Kovacs G.M."/>
            <person name="Kiss B."/>
            <person name="Cseklye J."/>
            <person name="Drula E."/>
            <person name="Henrissat B."/>
            <person name="Nagy I."/>
            <person name="Chovatia M."/>
            <person name="Adam C."/>
            <person name="LaButti K."/>
            <person name="Lipzen A."/>
            <person name="Riley R."/>
            <person name="Grigoriev I.V."/>
            <person name="Nagy L.G."/>
        </authorList>
    </citation>
    <scope>NUCLEOTIDE SEQUENCE [LARGE SCALE GENOMIC DNA]</scope>
    <source>
        <strain evidence="10 11">NL-1724</strain>
    </source>
</reference>
<organism evidence="10 11">
    <name type="scientific">Schizophyllum amplum</name>
    <dbReference type="NCBI Taxonomy" id="97359"/>
    <lineage>
        <taxon>Eukaryota</taxon>
        <taxon>Fungi</taxon>
        <taxon>Dikarya</taxon>
        <taxon>Basidiomycota</taxon>
        <taxon>Agaricomycotina</taxon>
        <taxon>Agaricomycetes</taxon>
        <taxon>Agaricomycetidae</taxon>
        <taxon>Agaricales</taxon>
        <taxon>Schizophyllaceae</taxon>
        <taxon>Schizophyllum</taxon>
    </lineage>
</organism>
<evidence type="ECO:0000256" key="4">
    <source>
        <dbReference type="ARBA" id="ARBA00022679"/>
    </source>
</evidence>
<keyword evidence="4" id="KW-0808">Transferase</keyword>
<dbReference type="PANTHER" id="PTHR12755">
    <property type="entry name" value="CLEAVAGE/POLYADENYLATION FACTOR IA SUBUNIT CLP1P"/>
    <property type="match status" value="1"/>
</dbReference>
<comment type="similarity">
    <text evidence="1">Belongs to the Clp1 family. NOL9/GRC3 subfamily.</text>
</comment>
<name>A0A550CIX4_9AGAR</name>